<dbReference type="AlphaFoldDB" id="A0A2C9W1S1"/>
<dbReference type="PANTHER" id="PTHR31672:SF13">
    <property type="entry name" value="F-BOX PROTEIN CPR30-LIKE"/>
    <property type="match status" value="1"/>
</dbReference>
<dbReference type="Gramene" id="Manes.04G118000.1.v8.1">
    <property type="protein sequence ID" value="Manes.04G118000.1.v8.1.CDS.1"/>
    <property type="gene ID" value="Manes.04G118000.v8.1"/>
</dbReference>
<keyword evidence="5" id="KW-1185">Reference proteome</keyword>
<dbReference type="InterPro" id="IPR050796">
    <property type="entry name" value="SCF_F-box_component"/>
</dbReference>
<dbReference type="InterPro" id="IPR036047">
    <property type="entry name" value="F-box-like_dom_sf"/>
</dbReference>
<dbReference type="NCBIfam" id="TIGR01640">
    <property type="entry name" value="F_box_assoc_1"/>
    <property type="match status" value="1"/>
</dbReference>
<dbReference type="SUPFAM" id="SSF81383">
    <property type="entry name" value="F-box domain"/>
    <property type="match status" value="1"/>
</dbReference>
<dbReference type="STRING" id="3983.A0A2C9W1S1"/>
<evidence type="ECO:0000259" key="3">
    <source>
        <dbReference type="Pfam" id="PF07734"/>
    </source>
</evidence>
<gene>
    <name evidence="4" type="ORF">MANES_04G118000v8</name>
</gene>
<dbReference type="InterPro" id="IPR001810">
    <property type="entry name" value="F-box_dom"/>
</dbReference>
<feature type="domain" description="F-box" evidence="2">
    <location>
        <begin position="5"/>
        <end position="39"/>
    </location>
</feature>
<dbReference type="OMA" id="DSTHRCI"/>
<feature type="signal peptide" evidence="1">
    <location>
        <begin position="1"/>
        <end position="19"/>
    </location>
</feature>
<dbReference type="Pfam" id="PF00646">
    <property type="entry name" value="F-box"/>
    <property type="match status" value="1"/>
</dbReference>
<comment type="caution">
    <text evidence="4">The sequence shown here is derived from an EMBL/GenBank/DDBJ whole genome shotgun (WGS) entry which is preliminary data.</text>
</comment>
<reference evidence="5" key="1">
    <citation type="journal article" date="2016" name="Nat. Biotechnol.">
        <title>Sequencing wild and cultivated cassava and related species reveals extensive interspecific hybridization and genetic diversity.</title>
        <authorList>
            <person name="Bredeson J.V."/>
            <person name="Lyons J.B."/>
            <person name="Prochnik S.E."/>
            <person name="Wu G.A."/>
            <person name="Ha C.M."/>
            <person name="Edsinger-Gonzales E."/>
            <person name="Grimwood J."/>
            <person name="Schmutz J."/>
            <person name="Rabbi I.Y."/>
            <person name="Egesi C."/>
            <person name="Nauluvula P."/>
            <person name="Lebot V."/>
            <person name="Ndunguru J."/>
            <person name="Mkamilo G."/>
            <person name="Bart R.S."/>
            <person name="Setter T.L."/>
            <person name="Gleadow R.M."/>
            <person name="Kulakow P."/>
            <person name="Ferguson M.E."/>
            <person name="Rounsley S."/>
            <person name="Rokhsar D.S."/>
        </authorList>
    </citation>
    <scope>NUCLEOTIDE SEQUENCE [LARGE SCALE GENOMIC DNA]</scope>
    <source>
        <strain evidence="5">cv. AM560-2</strain>
    </source>
</reference>
<name>A0A2C9W1S1_MANES</name>
<accession>A0A2C9W1S1</accession>
<dbReference type="EMBL" id="CM004390">
    <property type="protein sequence ID" value="OAY52873.1"/>
    <property type="molecule type" value="Genomic_DNA"/>
</dbReference>
<evidence type="ECO:0000313" key="5">
    <source>
        <dbReference type="Proteomes" id="UP000091857"/>
    </source>
</evidence>
<dbReference type="Pfam" id="PF07734">
    <property type="entry name" value="FBA_1"/>
    <property type="match status" value="1"/>
</dbReference>
<feature type="chain" id="PRO_5013039325" evidence="1">
    <location>
        <begin position="20"/>
        <end position="422"/>
    </location>
</feature>
<evidence type="ECO:0000256" key="1">
    <source>
        <dbReference type="SAM" id="SignalP"/>
    </source>
</evidence>
<proteinExistence type="predicted"/>
<evidence type="ECO:0000313" key="4">
    <source>
        <dbReference type="EMBL" id="OAY52873.1"/>
    </source>
</evidence>
<dbReference type="PANTHER" id="PTHR31672">
    <property type="entry name" value="BNACNNG10540D PROTEIN"/>
    <property type="match status" value="1"/>
</dbReference>
<sequence length="422" mass="48265">MKFHYDLLIQILCLLPVESLLRFRCLSKICCSCIDSPYFINLHLNQSIKTSTNRSLIIDDIYPEGSIYSVDLDSSESDRSPVELHRPYKPFVTTVESFLDYTTRRRIVRPRKFSSDVFGSCNGLLAMYNGSGITLWNPSTKKHQNIPKFWSDIEYNACDNLLVGFGYDSIKNDYKVIEMHQRSGLHHNQKHEIKAIVYSLKGNCSTRIEDLNDYYIPYNSHSTGVPVGGSLHWVVSGQEEWFNFDNSILAFDLVNDKFYELPKPHTKSEPFACLGELGGNLAISYSSNTRLFIEVWVMKEYGVMDSWTKLFQIDGKEQSGLADCYAAYVQPLCYSKTGGEVLVSYQYDEYFVSYDLEKKRAKGVAMFRSPERDSTHRCIPNKISANICIRSLVPANFNSGNAEFSSDIIQCKKRKRTSTEVS</sequence>
<dbReference type="InterPro" id="IPR006527">
    <property type="entry name" value="F-box-assoc_dom_typ1"/>
</dbReference>
<dbReference type="Proteomes" id="UP000091857">
    <property type="component" value="Chromosome 4"/>
</dbReference>
<dbReference type="InterPro" id="IPR017451">
    <property type="entry name" value="F-box-assoc_interact_dom"/>
</dbReference>
<keyword evidence="1" id="KW-0732">Signal</keyword>
<evidence type="ECO:0000259" key="2">
    <source>
        <dbReference type="Pfam" id="PF00646"/>
    </source>
</evidence>
<feature type="domain" description="F-box associated beta-propeller type 1" evidence="3">
    <location>
        <begin position="115"/>
        <end position="318"/>
    </location>
</feature>
<organism evidence="4 5">
    <name type="scientific">Manihot esculenta</name>
    <name type="common">Cassava</name>
    <name type="synonym">Jatropha manihot</name>
    <dbReference type="NCBI Taxonomy" id="3983"/>
    <lineage>
        <taxon>Eukaryota</taxon>
        <taxon>Viridiplantae</taxon>
        <taxon>Streptophyta</taxon>
        <taxon>Embryophyta</taxon>
        <taxon>Tracheophyta</taxon>
        <taxon>Spermatophyta</taxon>
        <taxon>Magnoliopsida</taxon>
        <taxon>eudicotyledons</taxon>
        <taxon>Gunneridae</taxon>
        <taxon>Pentapetalae</taxon>
        <taxon>rosids</taxon>
        <taxon>fabids</taxon>
        <taxon>Malpighiales</taxon>
        <taxon>Euphorbiaceae</taxon>
        <taxon>Crotonoideae</taxon>
        <taxon>Manihoteae</taxon>
        <taxon>Manihot</taxon>
    </lineage>
</organism>
<protein>
    <submittedName>
        <fullName evidence="4">Uncharacterized protein</fullName>
    </submittedName>
</protein>